<dbReference type="Gene3D" id="2.10.109.10">
    <property type="entry name" value="Umud Fragment, subunit A"/>
    <property type="match status" value="1"/>
</dbReference>
<name>K1Z5F0_9BACT</name>
<dbReference type="SUPFAM" id="SSF46785">
    <property type="entry name" value="Winged helix' DNA-binding domain"/>
    <property type="match status" value="1"/>
</dbReference>
<comment type="caution">
    <text evidence="1">The sequence shown here is derived from an EMBL/GenBank/DDBJ whole genome shotgun (WGS) entry which is preliminary data.</text>
</comment>
<evidence type="ECO:0000313" key="1">
    <source>
        <dbReference type="EMBL" id="EKD44707.1"/>
    </source>
</evidence>
<reference evidence="1" key="1">
    <citation type="journal article" date="2012" name="Science">
        <title>Fermentation, hydrogen, and sulfur metabolism in multiple uncultivated bacterial phyla.</title>
        <authorList>
            <person name="Wrighton K.C."/>
            <person name="Thomas B.C."/>
            <person name="Sharon I."/>
            <person name="Miller C.S."/>
            <person name="Castelle C.J."/>
            <person name="VerBerkmoes N.C."/>
            <person name="Wilkins M.J."/>
            <person name="Hettich R.L."/>
            <person name="Lipton M.S."/>
            <person name="Williams K.H."/>
            <person name="Long P.E."/>
            <person name="Banfield J.F."/>
        </authorList>
    </citation>
    <scope>NUCLEOTIDE SEQUENCE [LARGE SCALE GENOMIC DNA]</scope>
</reference>
<dbReference type="AlphaFoldDB" id="K1Z5F0"/>
<dbReference type="InterPro" id="IPR036388">
    <property type="entry name" value="WH-like_DNA-bd_sf"/>
</dbReference>
<dbReference type="EMBL" id="AMFJ01028766">
    <property type="protein sequence ID" value="EKD44707.1"/>
    <property type="molecule type" value="Genomic_DNA"/>
</dbReference>
<proteinExistence type="predicted"/>
<dbReference type="InterPro" id="IPR036390">
    <property type="entry name" value="WH_DNA-bd_sf"/>
</dbReference>
<dbReference type="Gene3D" id="1.10.10.10">
    <property type="entry name" value="Winged helix-like DNA-binding domain superfamily/Winged helix DNA-binding domain"/>
    <property type="match status" value="1"/>
</dbReference>
<organism evidence="1">
    <name type="scientific">uncultured bacterium</name>
    <name type="common">gcode 4</name>
    <dbReference type="NCBI Taxonomy" id="1234023"/>
    <lineage>
        <taxon>Bacteria</taxon>
        <taxon>environmental samples</taxon>
    </lineage>
</organism>
<feature type="non-terminal residue" evidence="1">
    <location>
        <position position="131"/>
    </location>
</feature>
<sequence length="131" mass="14922">MKRLDSQQKKILAFLEFGQDEAYTLMDIGDSVGIDHPQKVQNKINQLENAGYLTRASSGMYRVLKHYEEGNQLSIPFFGFAQCGHAGKTILEDEYPRKQIPVPPEYIDAYDIANYFITKAKGDSMEPFIHS</sequence>
<accession>K1Z5F0</accession>
<protein>
    <submittedName>
        <fullName evidence="1">LexA family transcriptional repressor</fullName>
    </submittedName>
</protein>
<gene>
    <name evidence="1" type="ORF">ACD_71C00035G0004</name>
</gene>